<feature type="domain" description="C6" evidence="2">
    <location>
        <begin position="516"/>
        <end position="622"/>
    </location>
</feature>
<evidence type="ECO:0000256" key="1">
    <source>
        <dbReference type="SAM" id="SignalP"/>
    </source>
</evidence>
<dbReference type="IntAct" id="O17169">
    <property type="interactions" value="3"/>
</dbReference>
<reference evidence="3 4" key="1">
    <citation type="journal article" date="1998" name="Science">
        <title>Genome sequence of the nematode C. elegans: a platform for investigating biology.</title>
        <authorList>
            <consortium name="The C. elegans sequencing consortium"/>
            <person name="Sulson J.E."/>
            <person name="Waterston R."/>
        </authorList>
    </citation>
    <scope>NUCLEOTIDE SEQUENCE [LARGE SCALE GENOMIC DNA]</scope>
    <source>
        <strain evidence="3 4">Bristol N2</strain>
    </source>
</reference>
<feature type="domain" description="C6" evidence="2">
    <location>
        <begin position="286"/>
        <end position="388"/>
    </location>
</feature>
<dbReference type="RefSeq" id="NP_494430.2">
    <property type="nucleotide sequence ID" value="NM_062029.4"/>
</dbReference>
<dbReference type="SMART" id="SM01048">
    <property type="entry name" value="C6"/>
    <property type="match status" value="5"/>
</dbReference>
<name>O17169_CAEEL</name>
<dbReference type="WormBase" id="B0454.8">
    <property type="protein sequence ID" value="CE42046"/>
    <property type="gene ID" value="WBGene00015199"/>
</dbReference>
<dbReference type="AlphaFoldDB" id="O17169"/>
<dbReference type="InParanoid" id="O17169"/>
<dbReference type="DIP" id="DIP-25745N"/>
<feature type="chain" id="PRO_5004157998" evidence="1">
    <location>
        <begin position="27"/>
        <end position="627"/>
    </location>
</feature>
<dbReference type="OrthoDB" id="5875578at2759"/>
<dbReference type="FunCoup" id="O17169">
    <property type="interactions" value="176"/>
</dbReference>
<dbReference type="Bgee" id="WBGene00015199">
    <property type="expression patterns" value="Expressed in material anatomical entity and 2 other cell types or tissues"/>
</dbReference>
<dbReference type="HOGENOM" id="CLU_498049_0_0_1"/>
<feature type="domain" description="C6" evidence="2">
    <location>
        <begin position="46"/>
        <end position="148"/>
    </location>
</feature>
<feature type="domain" description="C6" evidence="2">
    <location>
        <begin position="166"/>
        <end position="268"/>
    </location>
</feature>
<organism evidence="3 4">
    <name type="scientific">Caenorhabditis elegans</name>
    <dbReference type="NCBI Taxonomy" id="6239"/>
    <lineage>
        <taxon>Eukaryota</taxon>
        <taxon>Metazoa</taxon>
        <taxon>Ecdysozoa</taxon>
        <taxon>Nematoda</taxon>
        <taxon>Chromadorea</taxon>
        <taxon>Rhabditida</taxon>
        <taxon>Rhabditina</taxon>
        <taxon>Rhabditomorpha</taxon>
        <taxon>Rhabditoidea</taxon>
        <taxon>Rhabditidae</taxon>
        <taxon>Peloderinae</taxon>
        <taxon>Caenorhabditis</taxon>
    </lineage>
</organism>
<dbReference type="UCSC" id="B0454.8">
    <property type="organism name" value="c. elegans"/>
</dbReference>
<gene>
    <name evidence="3 5" type="ORF">B0454.8</name>
    <name evidence="3" type="ORF">CELE_B0454.8</name>
</gene>
<accession>O17169</accession>
<sequence>MSSSLVCWLSFSVLLLIAKNSESCFATQTPQQPIVTSTVAPAEPACSPDTLVLGQGDNQNPEVAIDVTHSAVTTTAGTSSMTITCSGATDFNVQMELNGAFTPAENDQDPLPQTVTINAQCNTADMKWNYVTVINGETFTEPLDSVTCLQVQNLPGEGPDPEPVACDPALITYGVGDDQTPEVAIDVTHSAVTTTAGVSSMTITCSGADDFNVQMDLNGAFTPVENNLDPPPQTVTINAQCNTADMIWNYVTMVNGQPSTQALDSVTCQQVQNLPGEGPDPEPVPCDPALITYGVGDDQTPEVAIDVTHSAVTTTAGVSSMTITCSGADDFNVQMDLNGAFTPVENNLDPPPQTVTINAQCNTADMIWNYVTMVNGQPSTQALDSVTCQQVQNLPGEGPDPEPVPCDPALITYGVGDDQTPEVAIDVTHSAVTTTAGVSSMTITCSGADDFNVQMDLNGAFTPVENNLDPPPQTVTINAQCNTADMIWNYVTMVNGQPSTQALDTVTCQQVENRKCNPEAVMLGVGDANQPQTMVDVTYSDFMSTPIAGTADSTSTMKISCSAIDGYTVLMQLNAQTIPLEGQFEPQEVTITVTCNSADMTWTYTADAGTGPVTIDVNSVRCLHNQR</sequence>
<evidence type="ECO:0000259" key="2">
    <source>
        <dbReference type="SMART" id="SM01048"/>
    </source>
</evidence>
<dbReference type="EMBL" id="BX284602">
    <property type="protein sequence ID" value="CCD61976.1"/>
    <property type="molecule type" value="Genomic_DNA"/>
</dbReference>
<dbReference type="Proteomes" id="UP000001940">
    <property type="component" value="Chromosome II"/>
</dbReference>
<dbReference type="PhylomeDB" id="O17169"/>
<feature type="domain" description="C6" evidence="2">
    <location>
        <begin position="406"/>
        <end position="508"/>
    </location>
</feature>
<dbReference type="CTD" id="181994"/>
<feature type="signal peptide" evidence="1">
    <location>
        <begin position="1"/>
        <end position="26"/>
    </location>
</feature>
<proteinExistence type="predicted"/>
<dbReference type="STRING" id="6239.B0454.8.1"/>
<dbReference type="AGR" id="WB:WBGene00015199"/>
<dbReference type="InterPro" id="IPR002601">
    <property type="entry name" value="C6_domain"/>
</dbReference>
<dbReference type="PANTHER" id="PTHR21629:SF11">
    <property type="entry name" value="C6 DOMAIN-CONTAINING PROTEIN"/>
    <property type="match status" value="1"/>
</dbReference>
<dbReference type="GeneID" id="181994"/>
<keyword evidence="1" id="KW-0732">Signal</keyword>
<evidence type="ECO:0000313" key="3">
    <source>
        <dbReference type="EMBL" id="CCD61976.1"/>
    </source>
</evidence>
<dbReference type="PANTHER" id="PTHR21629">
    <property type="entry name" value="C6 DOMAIN-CONTAINING PROTEIN"/>
    <property type="match status" value="1"/>
</dbReference>
<evidence type="ECO:0000313" key="5">
    <source>
        <dbReference type="WormBase" id="B0454.8"/>
    </source>
</evidence>
<evidence type="ECO:0000313" key="4">
    <source>
        <dbReference type="Proteomes" id="UP000001940"/>
    </source>
</evidence>
<dbReference type="KEGG" id="cel:CELE_B0454.8"/>
<protein>
    <submittedName>
        <fullName evidence="3">C6 domain-containing protein</fullName>
    </submittedName>
</protein>
<keyword evidence="4" id="KW-1185">Reference proteome</keyword>
<dbReference type="PaxDb" id="6239-B0454.8"/>
<dbReference type="Pfam" id="PF01681">
    <property type="entry name" value="C6"/>
    <property type="match status" value="5"/>
</dbReference>
<dbReference type="eggNOG" id="ENOG502TKRQ">
    <property type="taxonomic scope" value="Eukaryota"/>
</dbReference>